<protein>
    <submittedName>
        <fullName evidence="9">4Fe-4S binding domain/4Fe-4S dicluster domain containing protein</fullName>
    </submittedName>
</protein>
<evidence type="ECO:0000256" key="2">
    <source>
        <dbReference type="ARBA" id="ARBA00022475"/>
    </source>
</evidence>
<keyword evidence="2" id="KW-1003">Cell membrane</keyword>
<dbReference type="SUPFAM" id="SSF54862">
    <property type="entry name" value="4Fe-4S ferredoxins"/>
    <property type="match status" value="1"/>
</dbReference>
<dbReference type="PROSITE" id="PS00198">
    <property type="entry name" value="4FE4S_FER_1"/>
    <property type="match status" value="2"/>
</dbReference>
<accession>A0A212LVK7</accession>
<dbReference type="InterPro" id="IPR017896">
    <property type="entry name" value="4Fe4S_Fe-S-bd"/>
</dbReference>
<feature type="transmembrane region" description="Helical" evidence="7">
    <location>
        <begin position="184"/>
        <end position="206"/>
    </location>
</feature>
<feature type="domain" description="4Fe-4S ferredoxin-type" evidence="8">
    <location>
        <begin position="230"/>
        <end position="259"/>
    </location>
</feature>
<dbReference type="EMBL" id="FMJE01000004">
    <property type="protein sequence ID" value="SCM81552.1"/>
    <property type="molecule type" value="Genomic_DNA"/>
</dbReference>
<dbReference type="PROSITE" id="PS51379">
    <property type="entry name" value="4FE4S_FER_2"/>
    <property type="match status" value="2"/>
</dbReference>
<evidence type="ECO:0000256" key="3">
    <source>
        <dbReference type="ARBA" id="ARBA00022723"/>
    </source>
</evidence>
<dbReference type="RefSeq" id="WP_075753271.1">
    <property type="nucleotide sequence ID" value="NZ_LT608335.1"/>
</dbReference>
<dbReference type="GO" id="GO:0046872">
    <property type="term" value="F:metal ion binding"/>
    <property type="evidence" value="ECO:0007669"/>
    <property type="project" value="UniProtKB-KW"/>
</dbReference>
<evidence type="ECO:0000256" key="4">
    <source>
        <dbReference type="ARBA" id="ARBA00023004"/>
    </source>
</evidence>
<feature type="transmembrane region" description="Helical" evidence="7">
    <location>
        <begin position="12"/>
        <end position="34"/>
    </location>
</feature>
<dbReference type="Pfam" id="PF13237">
    <property type="entry name" value="Fer4_10"/>
    <property type="match status" value="1"/>
</dbReference>
<dbReference type="PANTHER" id="PTHR30224:SF4">
    <property type="entry name" value="ELECTRON TRANSPORT PROTEIN YCCM-RELATED"/>
    <property type="match status" value="1"/>
</dbReference>
<dbReference type="Gene3D" id="3.30.70.20">
    <property type="match status" value="1"/>
</dbReference>
<dbReference type="PANTHER" id="PTHR30224">
    <property type="entry name" value="ELECTRON TRANSPORT PROTEIN"/>
    <property type="match status" value="1"/>
</dbReference>
<evidence type="ECO:0000256" key="6">
    <source>
        <dbReference type="ARBA" id="ARBA00023136"/>
    </source>
</evidence>
<dbReference type="GO" id="GO:0051536">
    <property type="term" value="F:iron-sulfur cluster binding"/>
    <property type="evidence" value="ECO:0007669"/>
    <property type="project" value="UniProtKB-KW"/>
</dbReference>
<evidence type="ECO:0000313" key="9">
    <source>
        <dbReference type="EMBL" id="SCM81552.1"/>
    </source>
</evidence>
<keyword evidence="5" id="KW-0411">Iron-sulfur</keyword>
<keyword evidence="3" id="KW-0479">Metal-binding</keyword>
<dbReference type="AlphaFoldDB" id="A0A212LVK7"/>
<name>A0A212LVK7_9FIRM</name>
<dbReference type="InterPro" id="IPR017900">
    <property type="entry name" value="4Fe4S_Fe_S_CS"/>
</dbReference>
<reference evidence="9" key="1">
    <citation type="submission" date="2016-08" db="EMBL/GenBank/DDBJ databases">
        <authorList>
            <person name="Seilhamer J.J."/>
        </authorList>
    </citation>
    <scope>NUCLEOTIDE SEQUENCE</scope>
    <source>
        <strain evidence="9">86</strain>
    </source>
</reference>
<dbReference type="Pfam" id="PF12801">
    <property type="entry name" value="Fer4_5"/>
    <property type="match status" value="2"/>
</dbReference>
<keyword evidence="6 7" id="KW-0472">Membrane</keyword>
<organism evidence="9">
    <name type="scientific">uncultured Sporomusa sp</name>
    <dbReference type="NCBI Taxonomy" id="307249"/>
    <lineage>
        <taxon>Bacteria</taxon>
        <taxon>Bacillati</taxon>
        <taxon>Bacillota</taxon>
        <taxon>Negativicutes</taxon>
        <taxon>Selenomonadales</taxon>
        <taxon>Sporomusaceae</taxon>
        <taxon>Sporomusa</taxon>
        <taxon>environmental samples</taxon>
    </lineage>
</organism>
<evidence type="ECO:0000259" key="8">
    <source>
        <dbReference type="PROSITE" id="PS51379"/>
    </source>
</evidence>
<comment type="subcellular location">
    <subcellularLocation>
        <location evidence="1">Cell membrane</location>
    </subcellularLocation>
</comment>
<keyword evidence="4" id="KW-0408">Iron</keyword>
<sequence>MVDNLRSLIQTLMFVFWTYGGRAGVNLGYSVPCFSCPYVSGCAGHCYLMALQGQWSLAFLFSGLLSYKSFKVVLYFLLFVLLAILLSKLWCGWVCPFGTLQDWLAQLRKRLRIRETEFSWKTRERLKPVKYVLLALLITTPLLITFAGLHRDFYLLFCQICPAKPIMPLFVGETRNLALDYTNTITLTFSVLSLTIAAVTLVGSFFKDRFFCLFCPMLPLIQMSKKISFIRFEKKGHTCLGCGNCQRMCPVDIRDVHLEKREKNVMSEDCMLCLRCIESCPEDSALTVKFFNYNIFSSSRRYVAKNYQQGKSANG</sequence>
<dbReference type="InterPro" id="IPR052378">
    <property type="entry name" value="NosR_regulator"/>
</dbReference>
<evidence type="ECO:0000256" key="5">
    <source>
        <dbReference type="ARBA" id="ARBA00023014"/>
    </source>
</evidence>
<gene>
    <name evidence="9" type="ORF">KL86SPO_40036</name>
</gene>
<feature type="domain" description="4Fe-4S ferredoxin-type" evidence="8">
    <location>
        <begin position="261"/>
        <end position="291"/>
    </location>
</feature>
<feature type="transmembrane region" description="Helical" evidence="7">
    <location>
        <begin position="73"/>
        <end position="100"/>
    </location>
</feature>
<proteinExistence type="predicted"/>
<dbReference type="GO" id="GO:0005886">
    <property type="term" value="C:plasma membrane"/>
    <property type="evidence" value="ECO:0007669"/>
    <property type="project" value="UniProtKB-SubCell"/>
</dbReference>
<keyword evidence="7" id="KW-1133">Transmembrane helix</keyword>
<feature type="transmembrane region" description="Helical" evidence="7">
    <location>
        <begin position="129"/>
        <end position="147"/>
    </location>
</feature>
<keyword evidence="7" id="KW-0812">Transmembrane</keyword>
<evidence type="ECO:0000256" key="1">
    <source>
        <dbReference type="ARBA" id="ARBA00004236"/>
    </source>
</evidence>
<evidence type="ECO:0000256" key="7">
    <source>
        <dbReference type="SAM" id="Phobius"/>
    </source>
</evidence>